<dbReference type="SUPFAM" id="SSF141091">
    <property type="entry name" value="L21p-like"/>
    <property type="match status" value="1"/>
</dbReference>
<evidence type="ECO:0000256" key="1">
    <source>
        <dbReference type="ARBA" id="ARBA00008563"/>
    </source>
</evidence>
<dbReference type="InterPro" id="IPR036164">
    <property type="entry name" value="bL21-like_sf"/>
</dbReference>
<dbReference type="PANTHER" id="PTHR21349">
    <property type="entry name" value="50S RIBOSOMAL PROTEIN L21"/>
    <property type="match status" value="1"/>
</dbReference>
<comment type="similarity">
    <text evidence="1">Belongs to the bacterial ribosomal protein bL21 family.</text>
</comment>
<dbReference type="InterPro" id="IPR028909">
    <property type="entry name" value="bL21-like"/>
</dbReference>
<dbReference type="Proteomes" id="UP000294933">
    <property type="component" value="Unassembled WGS sequence"/>
</dbReference>
<dbReference type="GO" id="GO:0003735">
    <property type="term" value="F:structural constituent of ribosome"/>
    <property type="evidence" value="ECO:0007669"/>
    <property type="project" value="TreeGrafter"/>
</dbReference>
<dbReference type="STRING" id="50990.A0A4Y7QIT6"/>
<keyword evidence="4" id="KW-1185">Reference proteome</keyword>
<gene>
    <name evidence="3" type="ORF">BD410DRAFT_532974</name>
</gene>
<name>A0A4Y7QIT6_9AGAM</name>
<dbReference type="EMBL" id="ML170161">
    <property type="protein sequence ID" value="TDL26749.1"/>
    <property type="molecule type" value="Genomic_DNA"/>
</dbReference>
<evidence type="ECO:0000313" key="4">
    <source>
        <dbReference type="Proteomes" id="UP000294933"/>
    </source>
</evidence>
<dbReference type="PANTHER" id="PTHR21349:SF0">
    <property type="entry name" value="LARGE RIBOSOMAL SUBUNIT PROTEIN BL21M"/>
    <property type="match status" value="1"/>
</dbReference>
<dbReference type="AlphaFoldDB" id="A0A4Y7QIT6"/>
<evidence type="ECO:0000313" key="3">
    <source>
        <dbReference type="EMBL" id="TDL26749.1"/>
    </source>
</evidence>
<evidence type="ECO:0000256" key="2">
    <source>
        <dbReference type="ARBA" id="ARBA00044129"/>
    </source>
</evidence>
<sequence length="157" mass="17733">MAGVFRFSSPSRLFGARLASSLAASPLDLLRSQPSHYIIASIVGHRHLLAPRDLLTIPRIHDARVGDRLLLSEVHELGSRDYTIRGDPILPASVVRVEATVVEHTKGRMERIVKFKKRKHYKKTVEHKQTYTRIRIGPFQIGTDIAPVETKNTQSYT</sequence>
<organism evidence="3 4">
    <name type="scientific">Rickenella mellea</name>
    <dbReference type="NCBI Taxonomy" id="50990"/>
    <lineage>
        <taxon>Eukaryota</taxon>
        <taxon>Fungi</taxon>
        <taxon>Dikarya</taxon>
        <taxon>Basidiomycota</taxon>
        <taxon>Agaricomycotina</taxon>
        <taxon>Agaricomycetes</taxon>
        <taxon>Hymenochaetales</taxon>
        <taxon>Rickenellaceae</taxon>
        <taxon>Rickenella</taxon>
    </lineage>
</organism>
<proteinExistence type="inferred from homology"/>
<reference evidence="3 4" key="1">
    <citation type="submission" date="2018-06" db="EMBL/GenBank/DDBJ databases">
        <title>A transcriptomic atlas of mushroom development highlights an independent origin of complex multicellularity.</title>
        <authorList>
            <consortium name="DOE Joint Genome Institute"/>
            <person name="Krizsan K."/>
            <person name="Almasi E."/>
            <person name="Merenyi Z."/>
            <person name="Sahu N."/>
            <person name="Viragh M."/>
            <person name="Koszo T."/>
            <person name="Mondo S."/>
            <person name="Kiss B."/>
            <person name="Balint B."/>
            <person name="Kues U."/>
            <person name="Barry K."/>
            <person name="Hegedus J.C."/>
            <person name="Henrissat B."/>
            <person name="Johnson J."/>
            <person name="Lipzen A."/>
            <person name="Ohm R."/>
            <person name="Nagy I."/>
            <person name="Pangilinan J."/>
            <person name="Yan J."/>
            <person name="Xiong Y."/>
            <person name="Grigoriev I.V."/>
            <person name="Hibbett D.S."/>
            <person name="Nagy L.G."/>
        </authorList>
    </citation>
    <scope>NUCLEOTIDE SEQUENCE [LARGE SCALE GENOMIC DNA]</scope>
    <source>
        <strain evidence="3 4">SZMC22713</strain>
    </source>
</reference>
<dbReference type="VEuPathDB" id="FungiDB:BD410DRAFT_532974"/>
<accession>A0A4Y7QIT6</accession>
<protein>
    <recommendedName>
        <fullName evidence="2">Large ribosomal subunit protein bL21m</fullName>
    </recommendedName>
</protein>
<dbReference type="GO" id="GO:0005762">
    <property type="term" value="C:mitochondrial large ribosomal subunit"/>
    <property type="evidence" value="ECO:0007669"/>
    <property type="project" value="TreeGrafter"/>
</dbReference>
<dbReference type="OrthoDB" id="5994at2759"/>
<dbReference type="Pfam" id="PF00829">
    <property type="entry name" value="Ribosomal_L21p"/>
    <property type="match status" value="1"/>
</dbReference>